<dbReference type="GO" id="GO:0016020">
    <property type="term" value="C:membrane"/>
    <property type="evidence" value="ECO:0007669"/>
    <property type="project" value="InterPro"/>
</dbReference>
<dbReference type="GO" id="GO:0008146">
    <property type="term" value="F:sulfotransferase activity"/>
    <property type="evidence" value="ECO:0007669"/>
    <property type="project" value="InterPro"/>
</dbReference>
<evidence type="ECO:0000313" key="1">
    <source>
        <dbReference type="EMBL" id="PAQ11209.1"/>
    </source>
</evidence>
<dbReference type="AlphaFoldDB" id="A0A271LT04"/>
<dbReference type="RefSeq" id="WP_095491370.1">
    <property type="nucleotide sequence ID" value="NZ_NPKJ01000019.1"/>
</dbReference>
<reference evidence="1 2" key="1">
    <citation type="submission" date="2017-08" db="EMBL/GenBank/DDBJ databases">
        <title>Mesorhizobium wenxinae sp. nov., a novel rhizobial species isolated from root nodules of chickpea (Cicer arietinum L.).</title>
        <authorList>
            <person name="Zhang J."/>
        </authorList>
    </citation>
    <scope>NUCLEOTIDE SEQUENCE [LARGE SCALE GENOMIC DNA]</scope>
    <source>
        <strain evidence="1 2">SDW018</strain>
    </source>
</reference>
<dbReference type="EMBL" id="NPKJ01000019">
    <property type="protein sequence ID" value="PAQ11209.1"/>
    <property type="molecule type" value="Genomic_DNA"/>
</dbReference>
<proteinExistence type="predicted"/>
<dbReference type="SUPFAM" id="SSF52540">
    <property type="entry name" value="P-loop containing nucleoside triphosphate hydrolases"/>
    <property type="match status" value="1"/>
</dbReference>
<dbReference type="InterPro" id="IPR005331">
    <property type="entry name" value="Sulfotransferase"/>
</dbReference>
<dbReference type="InterPro" id="IPR027417">
    <property type="entry name" value="P-loop_NTPase"/>
</dbReference>
<evidence type="ECO:0000313" key="2">
    <source>
        <dbReference type="Proteomes" id="UP000216442"/>
    </source>
</evidence>
<dbReference type="OrthoDB" id="288532at2"/>
<sequence length="207" mass="24769">MLSRELGCLFIHIPKNGGTSIEDAIWPDRLSRTADQYWKNPELNRHQKEGLHHLTAAQIRSEIGAETFDRMFKFSLVRNPWDKAVSQFLYTKTWRRDLRKILGLNRFMSFRSYLKAIQRVDHPQWRAQHLFIDDHDGSLLVDHVGRFEQIREEFTHVSERIGLANVALPHSKKSIRKADYRDYYTPETRNMVWTIYRTDIERFGYEF</sequence>
<accession>A0A271LT04</accession>
<protein>
    <recommendedName>
        <fullName evidence="3">Sulfotransferase</fullName>
    </recommendedName>
</protein>
<dbReference type="Proteomes" id="UP000216442">
    <property type="component" value="Unassembled WGS sequence"/>
</dbReference>
<dbReference type="Gene3D" id="3.40.50.300">
    <property type="entry name" value="P-loop containing nucleotide triphosphate hydrolases"/>
    <property type="match status" value="1"/>
</dbReference>
<name>A0A271LT04_9HYPH</name>
<gene>
    <name evidence="1" type="ORF">CIT26_04040</name>
</gene>
<comment type="caution">
    <text evidence="1">The sequence shown here is derived from an EMBL/GenBank/DDBJ whole genome shotgun (WGS) entry which is preliminary data.</text>
</comment>
<evidence type="ECO:0008006" key="3">
    <source>
        <dbReference type="Google" id="ProtNLM"/>
    </source>
</evidence>
<dbReference type="Pfam" id="PF03567">
    <property type="entry name" value="Sulfotransfer_2"/>
    <property type="match status" value="1"/>
</dbReference>
<keyword evidence="2" id="KW-1185">Reference proteome</keyword>
<organism evidence="1 2">
    <name type="scientific">Mesorhizobium temperatum</name>
    <dbReference type="NCBI Taxonomy" id="241416"/>
    <lineage>
        <taxon>Bacteria</taxon>
        <taxon>Pseudomonadati</taxon>
        <taxon>Pseudomonadota</taxon>
        <taxon>Alphaproteobacteria</taxon>
        <taxon>Hyphomicrobiales</taxon>
        <taxon>Phyllobacteriaceae</taxon>
        <taxon>Mesorhizobium</taxon>
    </lineage>
</organism>